<dbReference type="InterPro" id="IPR003439">
    <property type="entry name" value="ABC_transporter-like_ATP-bd"/>
</dbReference>
<name>A0ABU3NRH3_9CHLR</name>
<feature type="domain" description="ABC transporter" evidence="3">
    <location>
        <begin position="4"/>
        <end position="239"/>
    </location>
</feature>
<evidence type="ECO:0000313" key="4">
    <source>
        <dbReference type="EMBL" id="MDT8899437.1"/>
    </source>
</evidence>
<dbReference type="PANTHER" id="PTHR43790:SF4">
    <property type="entry name" value="GUANOSINE IMPORT ATP-BINDING PROTEIN NUPO"/>
    <property type="match status" value="1"/>
</dbReference>
<dbReference type="SMART" id="SM00382">
    <property type="entry name" value="AAA"/>
    <property type="match status" value="2"/>
</dbReference>
<protein>
    <submittedName>
        <fullName evidence="4">ABC transporter ATP-binding protein</fullName>
    </submittedName>
</protein>
<dbReference type="PROSITE" id="PS00211">
    <property type="entry name" value="ABC_TRANSPORTER_1"/>
    <property type="match status" value="1"/>
</dbReference>
<dbReference type="Proteomes" id="UP001254165">
    <property type="component" value="Unassembled WGS sequence"/>
</dbReference>
<comment type="caution">
    <text evidence="4">The sequence shown here is derived from an EMBL/GenBank/DDBJ whole genome shotgun (WGS) entry which is preliminary data.</text>
</comment>
<keyword evidence="5" id="KW-1185">Reference proteome</keyword>
<evidence type="ECO:0000259" key="3">
    <source>
        <dbReference type="PROSITE" id="PS50893"/>
    </source>
</evidence>
<dbReference type="CDD" id="cd03215">
    <property type="entry name" value="ABC_Carb_Monos_II"/>
    <property type="match status" value="1"/>
</dbReference>
<evidence type="ECO:0000256" key="2">
    <source>
        <dbReference type="ARBA" id="ARBA00022840"/>
    </source>
</evidence>
<proteinExistence type="predicted"/>
<dbReference type="Gene3D" id="3.40.50.300">
    <property type="entry name" value="P-loop containing nucleotide triphosphate hydrolases"/>
    <property type="match status" value="2"/>
</dbReference>
<dbReference type="GO" id="GO:0005524">
    <property type="term" value="F:ATP binding"/>
    <property type="evidence" value="ECO:0007669"/>
    <property type="project" value="UniProtKB-KW"/>
</dbReference>
<dbReference type="Pfam" id="PF00005">
    <property type="entry name" value="ABC_tran"/>
    <property type="match status" value="2"/>
</dbReference>
<dbReference type="InterPro" id="IPR017871">
    <property type="entry name" value="ABC_transporter-like_CS"/>
</dbReference>
<dbReference type="RefSeq" id="WP_315626162.1">
    <property type="nucleotide sequence ID" value="NZ_JAUHMF010000003.1"/>
</dbReference>
<keyword evidence="2 4" id="KW-0067">ATP-binding</keyword>
<organism evidence="4 5">
    <name type="scientific">Thermanaerothrix solaris</name>
    <dbReference type="NCBI Taxonomy" id="3058434"/>
    <lineage>
        <taxon>Bacteria</taxon>
        <taxon>Bacillati</taxon>
        <taxon>Chloroflexota</taxon>
        <taxon>Anaerolineae</taxon>
        <taxon>Anaerolineales</taxon>
        <taxon>Anaerolineaceae</taxon>
        <taxon>Thermanaerothrix</taxon>
    </lineage>
</organism>
<dbReference type="InterPro" id="IPR050107">
    <property type="entry name" value="ABC_carbohydrate_import_ATPase"/>
</dbReference>
<dbReference type="SUPFAM" id="SSF52540">
    <property type="entry name" value="P-loop containing nucleoside triphosphate hydrolases"/>
    <property type="match status" value="2"/>
</dbReference>
<sequence>MAFLEMRGITKSFPGVVANDRVDLCVEQGQIHALLGENGAGKTTLMRILYGMYRPDEGKIFLKGREVQISNPQAAIRFGIGMVHQEFQLVPSLSVAENIVLGHELRRGFFINSREQRRKIREILERFGFELPLDVPVSQLSVGAQQQVEIIKLLYRKADLLILDEPTSVLTPQETEGLFKVLQNLREEGKTIIYITHKLREVKRLCDRATVLRQGRVVGNVIVAETNERELANLMVGEQIIDEIFPRSKQRGEVLLDLSHVSAWDDRGVPVLKDISFSIHAGEILGIAGIQGSGQSEIIEAVTGLRRIAGQIYLNGNDITHASPRRRRELGLAIIPEKRKEQGLNLQTDIKDNLISIRYFKFPFSRWAILRSQSISDFAQKIIKTYGIVAKSPRVLVRNLSGGNQQKVILGREMSDSPAVLVAAYPTRGLDVAATQFVRETMVKARDQGSAILLISADLDELFSVSDRIVVLFEGCLVFEARPEQTSFEEIGLYMTGHDHEG</sequence>
<evidence type="ECO:0000313" key="5">
    <source>
        <dbReference type="Proteomes" id="UP001254165"/>
    </source>
</evidence>
<keyword evidence="1" id="KW-0547">Nucleotide-binding</keyword>
<gene>
    <name evidence="4" type="ORF">QYE77_14325</name>
</gene>
<dbReference type="InterPro" id="IPR027417">
    <property type="entry name" value="P-loop_NTPase"/>
</dbReference>
<dbReference type="InterPro" id="IPR003593">
    <property type="entry name" value="AAA+_ATPase"/>
</dbReference>
<dbReference type="EMBL" id="JAUHMF010000003">
    <property type="protein sequence ID" value="MDT8899437.1"/>
    <property type="molecule type" value="Genomic_DNA"/>
</dbReference>
<evidence type="ECO:0000256" key="1">
    <source>
        <dbReference type="ARBA" id="ARBA00022741"/>
    </source>
</evidence>
<dbReference type="CDD" id="cd03216">
    <property type="entry name" value="ABC_Carb_Monos_I"/>
    <property type="match status" value="1"/>
</dbReference>
<dbReference type="PROSITE" id="PS50893">
    <property type="entry name" value="ABC_TRANSPORTER_2"/>
    <property type="match status" value="2"/>
</dbReference>
<reference evidence="4 5" key="1">
    <citation type="submission" date="2023-07" db="EMBL/GenBank/DDBJ databases">
        <title>Novel species of Thermanaerothrix with wide hydrolytic capabilities.</title>
        <authorList>
            <person name="Zayulina K.S."/>
            <person name="Podosokorskaya O.A."/>
            <person name="Elcheninov A.G."/>
        </authorList>
    </citation>
    <scope>NUCLEOTIDE SEQUENCE [LARGE SCALE GENOMIC DNA]</scope>
    <source>
        <strain evidence="4 5">4228-RoL</strain>
    </source>
</reference>
<dbReference type="PANTHER" id="PTHR43790">
    <property type="entry name" value="CARBOHYDRATE TRANSPORT ATP-BINDING PROTEIN MG119-RELATED"/>
    <property type="match status" value="1"/>
</dbReference>
<feature type="domain" description="ABC transporter" evidence="3">
    <location>
        <begin position="256"/>
        <end position="499"/>
    </location>
</feature>
<accession>A0ABU3NRH3</accession>